<evidence type="ECO:0000256" key="5">
    <source>
        <dbReference type="RuleBase" id="RU004508"/>
    </source>
</evidence>
<dbReference type="EMBL" id="FPBF01000001">
    <property type="protein sequence ID" value="SFT40188.1"/>
    <property type="molecule type" value="Genomic_DNA"/>
</dbReference>
<feature type="modified residue" description="N6-(pyridoxal phosphate)lysine" evidence="4">
    <location>
        <position position="190"/>
    </location>
</feature>
<dbReference type="PANTHER" id="PTHR30244:SF36">
    <property type="entry name" value="3-OXO-GLUCOSE-6-PHOSPHATE:GLUTAMATE AMINOTRANSFERASE"/>
    <property type="match status" value="1"/>
</dbReference>
<dbReference type="GO" id="GO:0030170">
    <property type="term" value="F:pyridoxal phosphate binding"/>
    <property type="evidence" value="ECO:0007669"/>
    <property type="project" value="TreeGrafter"/>
</dbReference>
<protein>
    <submittedName>
        <fullName evidence="6">dTDP-4-amino-4,6-dideoxygalactose transaminase</fullName>
    </submittedName>
</protein>
<dbReference type="InterPro" id="IPR015421">
    <property type="entry name" value="PyrdxlP-dep_Trfase_major"/>
</dbReference>
<evidence type="ECO:0000256" key="3">
    <source>
        <dbReference type="PIRSR" id="PIRSR000390-1"/>
    </source>
</evidence>
<keyword evidence="1 4" id="KW-0663">Pyridoxal phosphate</keyword>
<name>A0A1I6XP86_9BACT</name>
<dbReference type="InterPro" id="IPR000653">
    <property type="entry name" value="DegT/StrS_aminotransferase"/>
</dbReference>
<dbReference type="InterPro" id="IPR015424">
    <property type="entry name" value="PyrdxlP-dep_Trfase"/>
</dbReference>
<dbReference type="Gene3D" id="3.40.640.10">
    <property type="entry name" value="Type I PLP-dependent aspartate aminotransferase-like (Major domain)"/>
    <property type="match status" value="1"/>
</dbReference>
<evidence type="ECO:0000256" key="1">
    <source>
        <dbReference type="ARBA" id="ARBA00022898"/>
    </source>
</evidence>
<dbReference type="InterPro" id="IPR015422">
    <property type="entry name" value="PyrdxlP-dep_Trfase_small"/>
</dbReference>
<reference evidence="7" key="1">
    <citation type="submission" date="2016-10" db="EMBL/GenBank/DDBJ databases">
        <authorList>
            <person name="Varghese N."/>
            <person name="Submissions S."/>
        </authorList>
    </citation>
    <scope>NUCLEOTIDE SEQUENCE [LARGE SCALE GENOMIC DNA]</scope>
    <source>
        <strain evidence="7">DSM 23445</strain>
    </source>
</reference>
<gene>
    <name evidence="6" type="ORF">SAMN04489724_0599</name>
</gene>
<evidence type="ECO:0000313" key="7">
    <source>
        <dbReference type="Proteomes" id="UP000199673"/>
    </source>
</evidence>
<dbReference type="OrthoDB" id="9804264at2"/>
<keyword evidence="7" id="KW-1185">Reference proteome</keyword>
<dbReference type="GO" id="GO:0008483">
    <property type="term" value="F:transaminase activity"/>
    <property type="evidence" value="ECO:0007669"/>
    <property type="project" value="TreeGrafter"/>
</dbReference>
<evidence type="ECO:0000256" key="2">
    <source>
        <dbReference type="ARBA" id="ARBA00037999"/>
    </source>
</evidence>
<dbReference type="Proteomes" id="UP000199673">
    <property type="component" value="Unassembled WGS sequence"/>
</dbReference>
<dbReference type="Gene3D" id="3.90.1150.10">
    <property type="entry name" value="Aspartate Aminotransferase, domain 1"/>
    <property type="match status" value="1"/>
</dbReference>
<accession>A0A1I6XP86</accession>
<dbReference type="PIRSF" id="PIRSF000390">
    <property type="entry name" value="PLP_StrS"/>
    <property type="match status" value="1"/>
</dbReference>
<comment type="similarity">
    <text evidence="2 5">Belongs to the DegT/DnrJ/EryC1 family.</text>
</comment>
<dbReference type="SUPFAM" id="SSF53383">
    <property type="entry name" value="PLP-dependent transferases"/>
    <property type="match status" value="1"/>
</dbReference>
<dbReference type="CDD" id="cd00616">
    <property type="entry name" value="AHBA_syn"/>
    <property type="match status" value="1"/>
</dbReference>
<organism evidence="6 7">
    <name type="scientific">Algoriphagus locisalis</name>
    <dbReference type="NCBI Taxonomy" id="305507"/>
    <lineage>
        <taxon>Bacteria</taxon>
        <taxon>Pseudomonadati</taxon>
        <taxon>Bacteroidota</taxon>
        <taxon>Cytophagia</taxon>
        <taxon>Cytophagales</taxon>
        <taxon>Cyclobacteriaceae</taxon>
        <taxon>Algoriphagus</taxon>
    </lineage>
</organism>
<sequence length="370" mass="41334">MVKFLDLKKINLAHEAELKQILEQVLLNGWYIRGKFHDEFEQQFAGYCGTSHCVGVANGLDALILIFKGYKELGILKDGDEVIVQANTYIASILSISIAGLTPVFVEPDAESYNLNVKNVKDAITDKTKAILAVHLYGKLSPMKELMALADERNLILVEDCAQSHGAIDDRGIKAGNLSHAAAFSFYPGKNMGALGDAGAVTTSDEALATTIKTMGNYGSKKKYYNEVKGVNSRLDEIQAAVLLIKLKYIDQENAVRRKIAQRYLDEIKNPHLILPDHKQAKTDHVYHVFAIRCEQRQNLIDYAESNGIQTLIHYPVPFHKQDAYTEYAHLSLPLTELIHEQILSIPISPVMEKEEVDHVITVLNEYRSG</sequence>
<evidence type="ECO:0000313" key="6">
    <source>
        <dbReference type="EMBL" id="SFT40188.1"/>
    </source>
</evidence>
<proteinExistence type="inferred from homology"/>
<dbReference type="GO" id="GO:0000271">
    <property type="term" value="P:polysaccharide biosynthetic process"/>
    <property type="evidence" value="ECO:0007669"/>
    <property type="project" value="TreeGrafter"/>
</dbReference>
<dbReference type="STRING" id="305507.SAMN04489724_0599"/>
<dbReference type="RefSeq" id="WP_091691208.1">
    <property type="nucleotide sequence ID" value="NZ_FPBF01000001.1"/>
</dbReference>
<dbReference type="PANTHER" id="PTHR30244">
    <property type="entry name" value="TRANSAMINASE"/>
    <property type="match status" value="1"/>
</dbReference>
<dbReference type="AlphaFoldDB" id="A0A1I6XP86"/>
<evidence type="ECO:0000256" key="4">
    <source>
        <dbReference type="PIRSR" id="PIRSR000390-2"/>
    </source>
</evidence>
<dbReference type="Pfam" id="PF01041">
    <property type="entry name" value="DegT_DnrJ_EryC1"/>
    <property type="match status" value="1"/>
</dbReference>
<feature type="active site" description="Proton acceptor" evidence="3">
    <location>
        <position position="190"/>
    </location>
</feature>